<name>A0A5C3LHL3_9AGAR</name>
<gene>
    <name evidence="1" type="ORF">BDQ12DRAFT_728504</name>
</gene>
<dbReference type="EMBL" id="ML213669">
    <property type="protein sequence ID" value="TFK32584.1"/>
    <property type="molecule type" value="Genomic_DNA"/>
</dbReference>
<dbReference type="AlphaFoldDB" id="A0A5C3LHL3"/>
<organism evidence="1 2">
    <name type="scientific">Crucibulum laeve</name>
    <dbReference type="NCBI Taxonomy" id="68775"/>
    <lineage>
        <taxon>Eukaryota</taxon>
        <taxon>Fungi</taxon>
        <taxon>Dikarya</taxon>
        <taxon>Basidiomycota</taxon>
        <taxon>Agaricomycotina</taxon>
        <taxon>Agaricomycetes</taxon>
        <taxon>Agaricomycetidae</taxon>
        <taxon>Agaricales</taxon>
        <taxon>Agaricineae</taxon>
        <taxon>Nidulariaceae</taxon>
        <taxon>Crucibulum</taxon>
    </lineage>
</organism>
<reference evidence="1 2" key="1">
    <citation type="journal article" date="2019" name="Nat. Ecol. Evol.">
        <title>Megaphylogeny resolves global patterns of mushroom evolution.</title>
        <authorList>
            <person name="Varga T."/>
            <person name="Krizsan K."/>
            <person name="Foldi C."/>
            <person name="Dima B."/>
            <person name="Sanchez-Garcia M."/>
            <person name="Sanchez-Ramirez S."/>
            <person name="Szollosi G.J."/>
            <person name="Szarkandi J.G."/>
            <person name="Papp V."/>
            <person name="Albert L."/>
            <person name="Andreopoulos W."/>
            <person name="Angelini C."/>
            <person name="Antonin V."/>
            <person name="Barry K.W."/>
            <person name="Bougher N.L."/>
            <person name="Buchanan P."/>
            <person name="Buyck B."/>
            <person name="Bense V."/>
            <person name="Catcheside P."/>
            <person name="Chovatia M."/>
            <person name="Cooper J."/>
            <person name="Damon W."/>
            <person name="Desjardin D."/>
            <person name="Finy P."/>
            <person name="Geml J."/>
            <person name="Haridas S."/>
            <person name="Hughes K."/>
            <person name="Justo A."/>
            <person name="Karasinski D."/>
            <person name="Kautmanova I."/>
            <person name="Kiss B."/>
            <person name="Kocsube S."/>
            <person name="Kotiranta H."/>
            <person name="LaButti K.M."/>
            <person name="Lechner B.E."/>
            <person name="Liimatainen K."/>
            <person name="Lipzen A."/>
            <person name="Lukacs Z."/>
            <person name="Mihaltcheva S."/>
            <person name="Morgado L.N."/>
            <person name="Niskanen T."/>
            <person name="Noordeloos M.E."/>
            <person name="Ohm R.A."/>
            <person name="Ortiz-Santana B."/>
            <person name="Ovrebo C."/>
            <person name="Racz N."/>
            <person name="Riley R."/>
            <person name="Savchenko A."/>
            <person name="Shiryaev A."/>
            <person name="Soop K."/>
            <person name="Spirin V."/>
            <person name="Szebenyi C."/>
            <person name="Tomsovsky M."/>
            <person name="Tulloss R.E."/>
            <person name="Uehling J."/>
            <person name="Grigoriev I.V."/>
            <person name="Vagvolgyi C."/>
            <person name="Papp T."/>
            <person name="Martin F.M."/>
            <person name="Miettinen O."/>
            <person name="Hibbett D.S."/>
            <person name="Nagy L.G."/>
        </authorList>
    </citation>
    <scope>NUCLEOTIDE SEQUENCE [LARGE SCALE GENOMIC DNA]</scope>
    <source>
        <strain evidence="1 2">CBS 166.37</strain>
    </source>
</reference>
<protein>
    <submittedName>
        <fullName evidence="1">Uncharacterized protein</fullName>
    </submittedName>
</protein>
<keyword evidence="2" id="KW-1185">Reference proteome</keyword>
<proteinExistence type="predicted"/>
<sequence>MDKPAILLSDSLRMTCDELAFEAVGSPLPLEDIRKTPHLRKQNSFEFRCNFSLPDIAEEHMMDFTSEENFTDAGSGTSVCTTLVGTNDDADTRGCCDSGCSQLIRHNVDMLMRKFRRFRHRLFATQLNS</sequence>
<dbReference type="Proteomes" id="UP000308652">
    <property type="component" value="Unassembled WGS sequence"/>
</dbReference>
<evidence type="ECO:0000313" key="1">
    <source>
        <dbReference type="EMBL" id="TFK32584.1"/>
    </source>
</evidence>
<evidence type="ECO:0000313" key="2">
    <source>
        <dbReference type="Proteomes" id="UP000308652"/>
    </source>
</evidence>
<accession>A0A5C3LHL3</accession>